<protein>
    <recommendedName>
        <fullName evidence="9">FliA/WhiG family RNA polymerase sigma factor</fullName>
    </recommendedName>
</protein>
<dbReference type="RefSeq" id="WP_077177571.1">
    <property type="nucleotide sequence ID" value="NZ_BDJL01000132.1"/>
</dbReference>
<comment type="caution">
    <text evidence="7">The sequence shown here is derived from an EMBL/GenBank/DDBJ whole genome shotgun (WGS) entry which is preliminary data.</text>
</comment>
<keyword evidence="4" id="KW-0804">Transcription</keyword>
<name>A0A1L8D504_9THEO</name>
<organism evidence="7 8">
    <name type="scientific">Carboxydothermus islandicus</name>
    <dbReference type="NCBI Taxonomy" id="661089"/>
    <lineage>
        <taxon>Bacteria</taxon>
        <taxon>Bacillati</taxon>
        <taxon>Bacillota</taxon>
        <taxon>Clostridia</taxon>
        <taxon>Thermoanaerobacterales</taxon>
        <taxon>Thermoanaerobacteraceae</taxon>
        <taxon>Carboxydothermus</taxon>
    </lineage>
</organism>
<sequence>MGSESLDVDGLWREYRQSKSLQVRNELLEYYLPLVRKVSAAMSLKLPAHLSREDIEGYGIIGLIEAVETFDQSRGVKFESYASLKIRAAIIDELRKQNFLPRSVWDKIKKVTISEEMLLNALGEEVPVEKVAEQLGVSVSDVLKIKTLIALKNHLSLDEIIDPEGTVDRIAGLADDEKYSPENKFLQRVEIEELREALKRLSDRERLILQLFYVEELSLKEIAAVLDISISRVSQIASKALGKLRKLLNEGVGV</sequence>
<feature type="domain" description="RNA polymerase sigma-70 region 4" evidence="6">
    <location>
        <begin position="197"/>
        <end position="246"/>
    </location>
</feature>
<dbReference type="EMBL" id="BDJL01000132">
    <property type="protein sequence ID" value="GAV26177.1"/>
    <property type="molecule type" value="Genomic_DNA"/>
</dbReference>
<evidence type="ECO:0000256" key="3">
    <source>
        <dbReference type="ARBA" id="ARBA00023125"/>
    </source>
</evidence>
<evidence type="ECO:0000256" key="1">
    <source>
        <dbReference type="ARBA" id="ARBA00023015"/>
    </source>
</evidence>
<dbReference type="Pfam" id="PF04542">
    <property type="entry name" value="Sigma70_r2"/>
    <property type="match status" value="1"/>
</dbReference>
<evidence type="ECO:0000313" key="8">
    <source>
        <dbReference type="Proteomes" id="UP000187338"/>
    </source>
</evidence>
<dbReference type="STRING" id="661089.ciss_21100"/>
<dbReference type="InterPro" id="IPR007627">
    <property type="entry name" value="RNA_pol_sigma70_r2"/>
</dbReference>
<keyword evidence="3" id="KW-0238">DNA-binding</keyword>
<dbReference type="InterPro" id="IPR000943">
    <property type="entry name" value="RNA_pol_sigma70"/>
</dbReference>
<dbReference type="SUPFAM" id="SSF88659">
    <property type="entry name" value="Sigma3 and sigma4 domains of RNA polymerase sigma factors"/>
    <property type="match status" value="2"/>
</dbReference>
<proteinExistence type="predicted"/>
<dbReference type="Gene3D" id="1.10.1740.10">
    <property type="match status" value="1"/>
</dbReference>
<dbReference type="InterPro" id="IPR014284">
    <property type="entry name" value="RNA_pol_sigma-70_dom"/>
</dbReference>
<dbReference type="NCBIfam" id="TIGR02479">
    <property type="entry name" value="FliA_WhiG"/>
    <property type="match status" value="1"/>
</dbReference>
<dbReference type="OrthoDB" id="9799825at2"/>
<dbReference type="InterPro" id="IPR013324">
    <property type="entry name" value="RNA_pol_sigma_r3/r4-like"/>
</dbReference>
<keyword evidence="1" id="KW-0805">Transcription regulation</keyword>
<keyword evidence="8" id="KW-1185">Reference proteome</keyword>
<accession>A0A1L8D504</accession>
<dbReference type="PRINTS" id="PR00046">
    <property type="entry name" value="SIGMA70FCT"/>
</dbReference>
<evidence type="ECO:0000259" key="5">
    <source>
        <dbReference type="Pfam" id="PF04542"/>
    </source>
</evidence>
<dbReference type="PIRSF" id="PIRSF000770">
    <property type="entry name" value="RNA_pol_sigma-SigE/K"/>
    <property type="match status" value="1"/>
</dbReference>
<evidence type="ECO:0000313" key="7">
    <source>
        <dbReference type="EMBL" id="GAV26177.1"/>
    </source>
</evidence>
<dbReference type="SUPFAM" id="SSF88946">
    <property type="entry name" value="Sigma2 domain of RNA polymerase sigma factors"/>
    <property type="match status" value="1"/>
</dbReference>
<evidence type="ECO:0008006" key="9">
    <source>
        <dbReference type="Google" id="ProtNLM"/>
    </source>
</evidence>
<dbReference type="GO" id="GO:0003899">
    <property type="term" value="F:DNA-directed RNA polymerase activity"/>
    <property type="evidence" value="ECO:0007669"/>
    <property type="project" value="InterPro"/>
</dbReference>
<dbReference type="NCBIfam" id="TIGR02937">
    <property type="entry name" value="sigma70-ECF"/>
    <property type="match status" value="1"/>
</dbReference>
<dbReference type="InterPro" id="IPR012845">
    <property type="entry name" value="RNA_pol_sigma_FliA_WhiG"/>
</dbReference>
<reference evidence="8" key="1">
    <citation type="submission" date="2016-12" db="EMBL/GenBank/DDBJ databases">
        <title>Draft Genome Sequences od Carboxydothermus pertinax and islandicus, Hydrogenogenic Carboxydotrophic Bacteria.</title>
        <authorList>
            <person name="Fukuyama Y."/>
            <person name="Ohmae K."/>
            <person name="Yoneda Y."/>
            <person name="Yoshida T."/>
            <person name="Sako Y."/>
        </authorList>
    </citation>
    <scope>NUCLEOTIDE SEQUENCE [LARGE SCALE GENOMIC DNA]</scope>
    <source>
        <strain evidence="8">SET</strain>
    </source>
</reference>
<dbReference type="AlphaFoldDB" id="A0A1L8D504"/>
<dbReference type="PANTHER" id="PTHR30385">
    <property type="entry name" value="SIGMA FACTOR F FLAGELLAR"/>
    <property type="match status" value="1"/>
</dbReference>
<dbReference type="CDD" id="cd06171">
    <property type="entry name" value="Sigma70_r4"/>
    <property type="match status" value="1"/>
</dbReference>
<dbReference type="Gene3D" id="1.20.140.160">
    <property type="match status" value="1"/>
</dbReference>
<dbReference type="InterPro" id="IPR007630">
    <property type="entry name" value="RNA_pol_sigma70_r4"/>
</dbReference>
<dbReference type="InterPro" id="IPR013325">
    <property type="entry name" value="RNA_pol_sigma_r2"/>
</dbReference>
<dbReference type="GO" id="GO:0003677">
    <property type="term" value="F:DNA binding"/>
    <property type="evidence" value="ECO:0007669"/>
    <property type="project" value="UniProtKB-KW"/>
</dbReference>
<dbReference type="Proteomes" id="UP000187338">
    <property type="component" value="Unassembled WGS sequence"/>
</dbReference>
<gene>
    <name evidence="7" type="ORF">ciss_21100</name>
</gene>
<dbReference type="Pfam" id="PF04545">
    <property type="entry name" value="Sigma70_r4"/>
    <property type="match status" value="1"/>
</dbReference>
<dbReference type="GO" id="GO:0006352">
    <property type="term" value="P:DNA-templated transcription initiation"/>
    <property type="evidence" value="ECO:0007669"/>
    <property type="project" value="InterPro"/>
</dbReference>
<evidence type="ECO:0000256" key="2">
    <source>
        <dbReference type="ARBA" id="ARBA00023082"/>
    </source>
</evidence>
<keyword evidence="2" id="KW-0731">Sigma factor</keyword>
<dbReference type="GO" id="GO:0016987">
    <property type="term" value="F:sigma factor activity"/>
    <property type="evidence" value="ECO:0007669"/>
    <property type="project" value="UniProtKB-KW"/>
</dbReference>
<feature type="domain" description="RNA polymerase sigma-70 region 2" evidence="5">
    <location>
        <begin position="27"/>
        <end position="98"/>
    </location>
</feature>
<dbReference type="PANTHER" id="PTHR30385:SF7">
    <property type="entry name" value="RNA POLYMERASE SIGMA FACTOR FLIA"/>
    <property type="match status" value="1"/>
</dbReference>
<evidence type="ECO:0000259" key="6">
    <source>
        <dbReference type="Pfam" id="PF04545"/>
    </source>
</evidence>
<evidence type="ECO:0000256" key="4">
    <source>
        <dbReference type="ARBA" id="ARBA00023163"/>
    </source>
</evidence>